<evidence type="ECO:0000256" key="5">
    <source>
        <dbReference type="ARBA" id="ARBA00011137"/>
    </source>
</evidence>
<dbReference type="STRING" id="931890.G8JPV7"/>
<name>G8JPV7_ERECY</name>
<keyword evidence="17 22" id="KW-0472">Membrane</keyword>
<keyword evidence="14 22" id="KW-1133">Transmembrane helix</keyword>
<sequence length="544" mass="61304">MDEKEQRRLQRRRVIGAWRVPLLTGFLICLYYSYLYSYKFFVQEAYLIDKRNPQVGTGFRLTRIHHHGVGKDYGRHMVVDMNQKYMEAAWRNFEELVSANVDGEEELWTTNKEYAGVNPFNYTFRLKQDVIKMVRLAEREPDWVESYLDFARENPQLASKVDFDWVDDDVVAPNISDKETVISLALMSSNAYVKLPNTGDWRNITSWDNPDTEGDGGLGWDSDGLRAHVFNNEDNSIVVIAIKGTSSQIIPGSGSEGSDETSSNDKINDNLLFSCCCARVSYLWTTVCDCYMSSYTCDETCLEKELRRKDRYYHAALDLYRQVQRDFPHSTIWMTGHSLGGALSSLIGRTFGVPAVAFQAPGELLAAKRLHLPQPPGLPPYTQGLWNFGHTADPIFMGTCNGASSSCSMAGYAMETSCHMGKSCVYDVVNDSGWHVNLLNHRIHTVIDEILMKYDHVAFCKEAEPCHDCHNWDYIRYKGDQPQKSPSLPSSTSRATITTISTTPDPSSSSTSTSTSASCKGRNWFGFCTEYATIHSTAISNSIP</sequence>
<dbReference type="GO" id="GO:0034496">
    <property type="term" value="P:multivesicular body membrane disassembly"/>
    <property type="evidence" value="ECO:0007669"/>
    <property type="project" value="TreeGrafter"/>
</dbReference>
<comment type="similarity">
    <text evidence="4">Belongs to the AB hydrolase superfamily. Lipase family.</text>
</comment>
<keyword evidence="24" id="KW-1185">Reference proteome</keyword>
<dbReference type="SUPFAM" id="SSF53474">
    <property type="entry name" value="alpha/beta-Hydrolases"/>
    <property type="match status" value="1"/>
</dbReference>
<dbReference type="OMA" id="CHDCYNW"/>
<dbReference type="KEGG" id="erc:Ecym_2493"/>
<dbReference type="OrthoDB" id="58570at2759"/>
<evidence type="ECO:0000256" key="4">
    <source>
        <dbReference type="ARBA" id="ARBA00010701"/>
    </source>
</evidence>
<evidence type="ECO:0000256" key="3">
    <source>
        <dbReference type="ARBA" id="ARBA00004343"/>
    </source>
</evidence>
<dbReference type="GO" id="GO:0004806">
    <property type="term" value="F:triacylglycerol lipase activity"/>
    <property type="evidence" value="ECO:0007669"/>
    <property type="project" value="UniProtKB-EC"/>
</dbReference>
<dbReference type="InterPro" id="IPR029058">
    <property type="entry name" value="AB_hydrolase_fold"/>
</dbReference>
<evidence type="ECO:0000256" key="1">
    <source>
        <dbReference type="ARBA" id="ARBA00001024"/>
    </source>
</evidence>
<evidence type="ECO:0000313" key="23">
    <source>
        <dbReference type="EMBL" id="AET38215.1"/>
    </source>
</evidence>
<evidence type="ECO:0000256" key="10">
    <source>
        <dbReference type="ARBA" id="ARBA00022753"/>
    </source>
</evidence>
<feature type="compositionally biased region" description="Low complexity" evidence="21">
    <location>
        <begin position="490"/>
        <end position="518"/>
    </location>
</feature>
<keyword evidence="16" id="KW-0443">Lipid metabolism</keyword>
<evidence type="ECO:0000256" key="9">
    <source>
        <dbReference type="ARBA" id="ARBA00022692"/>
    </source>
</evidence>
<keyword evidence="12" id="KW-0442">Lipid degradation</keyword>
<dbReference type="GO" id="GO:0046461">
    <property type="term" value="P:neutral lipid catabolic process"/>
    <property type="evidence" value="ECO:0007669"/>
    <property type="project" value="TreeGrafter"/>
</dbReference>
<keyword evidence="15" id="KW-0072">Autophagy</keyword>
<evidence type="ECO:0000256" key="8">
    <source>
        <dbReference type="ARBA" id="ARBA00019241"/>
    </source>
</evidence>
<dbReference type="GO" id="GO:0034727">
    <property type="term" value="P:piecemeal microautophagy of the nucleus"/>
    <property type="evidence" value="ECO:0007669"/>
    <property type="project" value="TreeGrafter"/>
</dbReference>
<dbReference type="GO" id="GO:0032585">
    <property type="term" value="C:multivesicular body membrane"/>
    <property type="evidence" value="ECO:0007669"/>
    <property type="project" value="UniProtKB-SubCell"/>
</dbReference>
<comment type="subcellular location">
    <subcellularLocation>
        <location evidence="3">Endosome</location>
        <location evidence="3">Multivesicular body membrane</location>
        <topology evidence="3">Single-pass type II membrane protein</topology>
    </subcellularLocation>
    <subcellularLocation>
        <location evidence="2">Prevacuolar compartment membrane</location>
        <topology evidence="2">Single-pass type II membrane protein</topology>
    </subcellularLocation>
</comment>
<evidence type="ECO:0000256" key="20">
    <source>
        <dbReference type="ARBA" id="ARBA00029828"/>
    </source>
</evidence>
<evidence type="ECO:0000256" key="19">
    <source>
        <dbReference type="ARBA" id="ARBA00024663"/>
    </source>
</evidence>
<keyword evidence="9 22" id="KW-0812">Transmembrane</keyword>
<evidence type="ECO:0000256" key="11">
    <source>
        <dbReference type="ARBA" id="ARBA00022801"/>
    </source>
</evidence>
<keyword evidence="18" id="KW-0325">Glycoprotein</keyword>
<dbReference type="Proteomes" id="UP000006790">
    <property type="component" value="Chromosome 2"/>
</dbReference>
<dbReference type="EMBL" id="CP002498">
    <property type="protein sequence ID" value="AET38215.1"/>
    <property type="molecule type" value="Genomic_DNA"/>
</dbReference>
<dbReference type="GO" id="GO:0005775">
    <property type="term" value="C:vacuolar lumen"/>
    <property type="evidence" value="ECO:0007669"/>
    <property type="project" value="TreeGrafter"/>
</dbReference>
<feature type="transmembrane region" description="Helical" evidence="22">
    <location>
        <begin position="20"/>
        <end position="38"/>
    </location>
</feature>
<evidence type="ECO:0000256" key="16">
    <source>
        <dbReference type="ARBA" id="ARBA00023098"/>
    </source>
</evidence>
<accession>G8JPV7</accession>
<dbReference type="GO" id="GO:0004620">
    <property type="term" value="F:phospholipase activity"/>
    <property type="evidence" value="ECO:0007669"/>
    <property type="project" value="TreeGrafter"/>
</dbReference>
<dbReference type="InterPro" id="IPR050805">
    <property type="entry name" value="ATG15_Lipase"/>
</dbReference>
<organism evidence="23 24">
    <name type="scientific">Eremothecium cymbalariae (strain CBS 270.75 / DBVPG 7215 / KCTC 17166 / NRRL Y-17582)</name>
    <name type="common">Yeast</name>
    <dbReference type="NCBI Taxonomy" id="931890"/>
    <lineage>
        <taxon>Eukaryota</taxon>
        <taxon>Fungi</taxon>
        <taxon>Dikarya</taxon>
        <taxon>Ascomycota</taxon>
        <taxon>Saccharomycotina</taxon>
        <taxon>Saccharomycetes</taxon>
        <taxon>Saccharomycetales</taxon>
        <taxon>Saccharomycetaceae</taxon>
        <taxon>Eremothecium</taxon>
    </lineage>
</organism>
<evidence type="ECO:0000313" key="24">
    <source>
        <dbReference type="Proteomes" id="UP000006790"/>
    </source>
</evidence>
<dbReference type="GeneID" id="11471889"/>
<evidence type="ECO:0000256" key="18">
    <source>
        <dbReference type="ARBA" id="ARBA00023180"/>
    </source>
</evidence>
<evidence type="ECO:0000256" key="17">
    <source>
        <dbReference type="ARBA" id="ARBA00023136"/>
    </source>
</evidence>
<gene>
    <name evidence="23" type="ordered locus">Ecym_2493</name>
</gene>
<evidence type="ECO:0000256" key="12">
    <source>
        <dbReference type="ARBA" id="ARBA00022963"/>
    </source>
</evidence>
<keyword evidence="11" id="KW-0378">Hydrolase</keyword>
<proteinExistence type="inferred from homology"/>
<dbReference type="FunCoup" id="G8JPV7">
    <property type="interactions" value="61"/>
</dbReference>
<evidence type="ECO:0000256" key="6">
    <source>
        <dbReference type="ARBA" id="ARBA00013279"/>
    </source>
</evidence>
<comment type="catalytic activity">
    <reaction evidence="1">
        <text>a triacylglycerol + H2O = a diacylglycerol + a fatty acid + H(+)</text>
        <dbReference type="Rhea" id="RHEA:12044"/>
        <dbReference type="ChEBI" id="CHEBI:15377"/>
        <dbReference type="ChEBI" id="CHEBI:15378"/>
        <dbReference type="ChEBI" id="CHEBI:17855"/>
        <dbReference type="ChEBI" id="CHEBI:18035"/>
        <dbReference type="ChEBI" id="CHEBI:28868"/>
        <dbReference type="EC" id="3.1.1.3"/>
    </reaction>
</comment>
<evidence type="ECO:0000256" key="2">
    <source>
        <dbReference type="ARBA" id="ARBA00004270"/>
    </source>
</evidence>
<dbReference type="EC" id="3.1.1.3" evidence="6"/>
<dbReference type="eggNOG" id="KOG4540">
    <property type="taxonomic scope" value="Eukaryota"/>
</dbReference>
<comment type="function">
    <text evidence="19">Lipase which is essential for lysis of subvacuolar cytoplasm to vacuole targeted bodies and intravacuolar autophagic bodies. Involved in the lysis of intravacuolar multivesicular body (MVB) vesicles. The intravacuolar membrane disintegration by ATG15 is critical to life span extension.</text>
</comment>
<dbReference type="HOGENOM" id="CLU_028295_0_2_1"/>
<dbReference type="InParanoid" id="G8JPV7"/>
<feature type="region of interest" description="Disordered" evidence="21">
    <location>
        <begin position="481"/>
        <end position="518"/>
    </location>
</feature>
<dbReference type="Gene3D" id="3.40.50.1820">
    <property type="entry name" value="alpha/beta hydrolase"/>
    <property type="match status" value="1"/>
</dbReference>
<evidence type="ECO:0000256" key="7">
    <source>
        <dbReference type="ARBA" id="ARBA00018542"/>
    </source>
</evidence>
<evidence type="ECO:0000256" key="15">
    <source>
        <dbReference type="ARBA" id="ARBA00023006"/>
    </source>
</evidence>
<dbReference type="Pfam" id="PF26363">
    <property type="entry name" value="Phospholipase-like"/>
    <property type="match status" value="1"/>
</dbReference>
<evidence type="ECO:0000256" key="13">
    <source>
        <dbReference type="ARBA" id="ARBA00022968"/>
    </source>
</evidence>
<protein>
    <recommendedName>
        <fullName evidence="7">Putative lipase ATG15</fullName>
        <ecNumber evidence="6">3.1.1.3</ecNumber>
    </recommendedName>
    <alternativeName>
        <fullName evidence="20">Autophagy-related protein 15</fullName>
    </alternativeName>
    <alternativeName>
        <fullName evidence="8">Putative lipase atg15</fullName>
    </alternativeName>
</protein>
<reference evidence="24" key="1">
    <citation type="journal article" date="2012" name="G3 (Bethesda)">
        <title>Pichia sorbitophila, an interspecies yeast hybrid reveals early steps of genome resolution following polyploidization.</title>
        <authorList>
            <person name="Leh Louis V."/>
            <person name="Despons L."/>
            <person name="Friedrich A."/>
            <person name="Martin T."/>
            <person name="Durrens P."/>
            <person name="Casaregola S."/>
            <person name="Neuveglise C."/>
            <person name="Fairhead C."/>
            <person name="Marck C."/>
            <person name="Cruz J.A."/>
            <person name="Straub M.L."/>
            <person name="Kugler V."/>
            <person name="Sacerdot C."/>
            <person name="Uzunov Z."/>
            <person name="Thierry A."/>
            <person name="Weiss S."/>
            <person name="Bleykasten C."/>
            <person name="De Montigny J."/>
            <person name="Jacques N."/>
            <person name="Jung P."/>
            <person name="Lemaire M."/>
            <person name="Mallet S."/>
            <person name="Morel G."/>
            <person name="Richard G.F."/>
            <person name="Sarkar A."/>
            <person name="Savel G."/>
            <person name="Schacherer J."/>
            <person name="Seret M.L."/>
            <person name="Talla E."/>
            <person name="Samson G."/>
            <person name="Jubin C."/>
            <person name="Poulain J."/>
            <person name="Vacherie B."/>
            <person name="Barbe V."/>
            <person name="Pelletier E."/>
            <person name="Sherman D.J."/>
            <person name="Westhof E."/>
            <person name="Weissenbach J."/>
            <person name="Baret P.V."/>
            <person name="Wincker P."/>
            <person name="Gaillardin C."/>
            <person name="Dujon B."/>
            <person name="Souciet J.L."/>
        </authorList>
    </citation>
    <scope>NUCLEOTIDE SEQUENCE [LARGE SCALE GENOMIC DNA]</scope>
    <source>
        <strain evidence="24">CBS 270.75 / DBVPG 7215 / KCTC 17166 / NRRL Y-17582</strain>
    </source>
</reference>
<evidence type="ECO:0000256" key="14">
    <source>
        <dbReference type="ARBA" id="ARBA00022989"/>
    </source>
</evidence>
<dbReference type="GO" id="GO:0006660">
    <property type="term" value="P:phosphatidylserine catabolic process"/>
    <property type="evidence" value="ECO:0007669"/>
    <property type="project" value="TreeGrafter"/>
</dbReference>
<dbReference type="PANTHER" id="PTHR47175">
    <property type="entry name" value="LIPASE ATG15-RELATED"/>
    <property type="match status" value="1"/>
</dbReference>
<evidence type="ECO:0000256" key="21">
    <source>
        <dbReference type="SAM" id="MobiDB-lite"/>
    </source>
</evidence>
<keyword evidence="10" id="KW-0967">Endosome</keyword>
<dbReference type="RefSeq" id="XP_003645032.1">
    <property type="nucleotide sequence ID" value="XM_003644984.1"/>
</dbReference>
<dbReference type="AlphaFoldDB" id="G8JPV7"/>
<dbReference type="PANTHER" id="PTHR47175:SF2">
    <property type="entry name" value="LIPASE ATG15-RELATED"/>
    <property type="match status" value="1"/>
</dbReference>
<evidence type="ECO:0000256" key="22">
    <source>
        <dbReference type="SAM" id="Phobius"/>
    </source>
</evidence>
<keyword evidence="13" id="KW-0735">Signal-anchor</keyword>
<comment type="subunit">
    <text evidence="5">Binds to both phosphatidylinositol (PI) and phosphatidylinositol 3,5-bisphosphate (PIP2).</text>
</comment>